<keyword evidence="1" id="KW-0732">Signal</keyword>
<dbReference type="AlphaFoldDB" id="A0A1R3GY73"/>
<dbReference type="EMBL" id="AWWV01013037">
    <property type="protein sequence ID" value="OMO63078.1"/>
    <property type="molecule type" value="Genomic_DNA"/>
</dbReference>
<evidence type="ECO:0000256" key="1">
    <source>
        <dbReference type="SAM" id="SignalP"/>
    </source>
</evidence>
<accession>A0A1R3GY73</accession>
<evidence type="ECO:0000313" key="2">
    <source>
        <dbReference type="EMBL" id="OMO63078.1"/>
    </source>
</evidence>
<evidence type="ECO:0000313" key="3">
    <source>
        <dbReference type="Proteomes" id="UP000188268"/>
    </source>
</evidence>
<dbReference type="Gramene" id="OMO63078">
    <property type="protein sequence ID" value="OMO63078"/>
    <property type="gene ID" value="CCACVL1_22493"/>
</dbReference>
<dbReference type="Proteomes" id="UP000188268">
    <property type="component" value="Unassembled WGS sequence"/>
</dbReference>
<gene>
    <name evidence="2" type="ORF">CCACVL1_22493</name>
</gene>
<comment type="caution">
    <text evidence="2">The sequence shown here is derived from an EMBL/GenBank/DDBJ whole genome shotgun (WGS) entry which is preliminary data.</text>
</comment>
<feature type="signal peptide" evidence="1">
    <location>
        <begin position="1"/>
        <end position="23"/>
    </location>
</feature>
<proteinExistence type="predicted"/>
<feature type="chain" id="PRO_5012390408" evidence="1">
    <location>
        <begin position="24"/>
        <end position="43"/>
    </location>
</feature>
<keyword evidence="3" id="KW-1185">Reference proteome</keyword>
<organism evidence="2 3">
    <name type="scientific">Corchorus capsularis</name>
    <name type="common">Jute</name>
    <dbReference type="NCBI Taxonomy" id="210143"/>
    <lineage>
        <taxon>Eukaryota</taxon>
        <taxon>Viridiplantae</taxon>
        <taxon>Streptophyta</taxon>
        <taxon>Embryophyta</taxon>
        <taxon>Tracheophyta</taxon>
        <taxon>Spermatophyta</taxon>
        <taxon>Magnoliopsida</taxon>
        <taxon>eudicotyledons</taxon>
        <taxon>Gunneridae</taxon>
        <taxon>Pentapetalae</taxon>
        <taxon>rosids</taxon>
        <taxon>malvids</taxon>
        <taxon>Malvales</taxon>
        <taxon>Malvaceae</taxon>
        <taxon>Grewioideae</taxon>
        <taxon>Apeibeae</taxon>
        <taxon>Corchorus</taxon>
    </lineage>
</organism>
<protein>
    <submittedName>
        <fullName evidence="2">Uncharacterized protein</fullName>
    </submittedName>
</protein>
<reference evidence="2 3" key="1">
    <citation type="submission" date="2013-09" db="EMBL/GenBank/DDBJ databases">
        <title>Corchorus capsularis genome sequencing.</title>
        <authorList>
            <person name="Alam M."/>
            <person name="Haque M.S."/>
            <person name="Islam M.S."/>
            <person name="Emdad E.M."/>
            <person name="Islam M.M."/>
            <person name="Ahmed B."/>
            <person name="Halim A."/>
            <person name="Hossen Q.M.M."/>
            <person name="Hossain M.Z."/>
            <person name="Ahmed R."/>
            <person name="Khan M.M."/>
            <person name="Islam R."/>
            <person name="Rashid M.M."/>
            <person name="Khan S.A."/>
            <person name="Rahman M.S."/>
            <person name="Alam M."/>
        </authorList>
    </citation>
    <scope>NUCLEOTIDE SEQUENCE [LARGE SCALE GENOMIC DNA]</scope>
    <source>
        <strain evidence="3">cv. CVL-1</strain>
        <tissue evidence="2">Whole seedling</tissue>
    </source>
</reference>
<name>A0A1R3GY73_COCAP</name>
<sequence length="43" mass="4518">MAAAASFTLLGSVILDLTELTTSIDIVNVVGFQGLENPRTPNK</sequence>